<name>A0A2P2Q585_RHIMU</name>
<dbReference type="AlphaFoldDB" id="A0A2P2Q585"/>
<evidence type="ECO:0000256" key="1">
    <source>
        <dbReference type="SAM" id="Phobius"/>
    </source>
</evidence>
<proteinExistence type="predicted"/>
<organism evidence="2">
    <name type="scientific">Rhizophora mucronata</name>
    <name type="common">Asiatic mangrove</name>
    <dbReference type="NCBI Taxonomy" id="61149"/>
    <lineage>
        <taxon>Eukaryota</taxon>
        <taxon>Viridiplantae</taxon>
        <taxon>Streptophyta</taxon>
        <taxon>Embryophyta</taxon>
        <taxon>Tracheophyta</taxon>
        <taxon>Spermatophyta</taxon>
        <taxon>Magnoliopsida</taxon>
        <taxon>eudicotyledons</taxon>
        <taxon>Gunneridae</taxon>
        <taxon>Pentapetalae</taxon>
        <taxon>rosids</taxon>
        <taxon>fabids</taxon>
        <taxon>Malpighiales</taxon>
        <taxon>Rhizophoraceae</taxon>
        <taxon>Rhizophora</taxon>
    </lineage>
</organism>
<sequence>MSKFISSASFLHITVFHQDRMKGYQYKMASFKVLPAEVFVVCNQLIMTLILVKYVVSSE</sequence>
<keyword evidence="1" id="KW-0472">Membrane</keyword>
<reference evidence="2" key="1">
    <citation type="submission" date="2018-02" db="EMBL/GenBank/DDBJ databases">
        <title>Rhizophora mucronata_Transcriptome.</title>
        <authorList>
            <person name="Meera S.P."/>
            <person name="Sreeshan A."/>
            <person name="Augustine A."/>
        </authorList>
    </citation>
    <scope>NUCLEOTIDE SEQUENCE</scope>
    <source>
        <tissue evidence="2">Leaf</tissue>
    </source>
</reference>
<protein>
    <submittedName>
        <fullName evidence="2">Uncharacterized protein</fullName>
    </submittedName>
</protein>
<feature type="transmembrane region" description="Helical" evidence="1">
    <location>
        <begin position="34"/>
        <end position="56"/>
    </location>
</feature>
<keyword evidence="1" id="KW-0812">Transmembrane</keyword>
<keyword evidence="1" id="KW-1133">Transmembrane helix</keyword>
<evidence type="ECO:0000313" key="2">
    <source>
        <dbReference type="EMBL" id="MBX62154.1"/>
    </source>
</evidence>
<dbReference type="EMBL" id="GGEC01081670">
    <property type="protein sequence ID" value="MBX62154.1"/>
    <property type="molecule type" value="Transcribed_RNA"/>
</dbReference>
<accession>A0A2P2Q585</accession>